<dbReference type="AlphaFoldDB" id="A0A0M0LS75"/>
<feature type="compositionally biased region" description="Low complexity" evidence="1">
    <location>
        <begin position="93"/>
        <end position="114"/>
    </location>
</feature>
<feature type="compositionally biased region" description="Low complexity" evidence="1">
    <location>
        <begin position="175"/>
        <end position="187"/>
    </location>
</feature>
<dbReference type="EMBL" id="JWZX01000038">
    <property type="protein sequence ID" value="KOO53836.1"/>
    <property type="molecule type" value="Genomic_DNA"/>
</dbReference>
<evidence type="ECO:0000313" key="3">
    <source>
        <dbReference type="Proteomes" id="UP000037460"/>
    </source>
</evidence>
<organism evidence="2 3">
    <name type="scientific">Chrysochromulina tobinii</name>
    <dbReference type="NCBI Taxonomy" id="1460289"/>
    <lineage>
        <taxon>Eukaryota</taxon>
        <taxon>Haptista</taxon>
        <taxon>Haptophyta</taxon>
        <taxon>Prymnesiophyceae</taxon>
        <taxon>Prymnesiales</taxon>
        <taxon>Chrysochromulinaceae</taxon>
        <taxon>Chrysochromulina</taxon>
    </lineage>
</organism>
<feature type="region of interest" description="Disordered" evidence="1">
    <location>
        <begin position="91"/>
        <end position="114"/>
    </location>
</feature>
<keyword evidence="3" id="KW-1185">Reference proteome</keyword>
<sequence length="223" mass="22534">MALVAPRIDWDAVDIKPGENGFVWTGHVIDVPDSEFGEDGGSFYTGTINNTSGQHVQIYFEEDDVAYWFTKRTVASWMRYEAYGQIGKKADSKASGAASGADGGAKAATASSSGGAALDMDLDDFEIAEFETADQLHSASSPLVGAKAMAAATTTKAAAASPEAKGDAHDDAVEEQGAPAPAAEALDGGNGGNGGNGGDDGNDVVAEAAPGGGAPEPLAYKVT</sequence>
<evidence type="ECO:0000313" key="2">
    <source>
        <dbReference type="EMBL" id="KOO53836.1"/>
    </source>
</evidence>
<comment type="caution">
    <text evidence="2">The sequence shown here is derived from an EMBL/GenBank/DDBJ whole genome shotgun (WGS) entry which is preliminary data.</text>
</comment>
<dbReference type="Proteomes" id="UP000037460">
    <property type="component" value="Unassembled WGS sequence"/>
</dbReference>
<evidence type="ECO:0000256" key="1">
    <source>
        <dbReference type="SAM" id="MobiDB-lite"/>
    </source>
</evidence>
<name>A0A0M0LS75_9EUKA</name>
<feature type="compositionally biased region" description="Gly residues" evidence="1">
    <location>
        <begin position="188"/>
        <end position="199"/>
    </location>
</feature>
<proteinExistence type="predicted"/>
<gene>
    <name evidence="2" type="ORF">Ctob_013547</name>
</gene>
<protein>
    <submittedName>
        <fullName evidence="2">Uncharacterized protein</fullName>
    </submittedName>
</protein>
<feature type="region of interest" description="Disordered" evidence="1">
    <location>
        <begin position="158"/>
        <end position="223"/>
    </location>
</feature>
<reference evidence="3" key="1">
    <citation type="journal article" date="2015" name="PLoS Genet.">
        <title>Genome Sequence and Transcriptome Analyses of Chrysochromulina tobin: Metabolic Tools for Enhanced Algal Fitness in the Prominent Order Prymnesiales (Haptophyceae).</title>
        <authorList>
            <person name="Hovde B.T."/>
            <person name="Deodato C.R."/>
            <person name="Hunsperger H.M."/>
            <person name="Ryken S.A."/>
            <person name="Yost W."/>
            <person name="Jha R.K."/>
            <person name="Patterson J."/>
            <person name="Monnat R.J. Jr."/>
            <person name="Barlow S.B."/>
            <person name="Starkenburg S.R."/>
            <person name="Cattolico R.A."/>
        </authorList>
    </citation>
    <scope>NUCLEOTIDE SEQUENCE</scope>
    <source>
        <strain evidence="3">CCMP291</strain>
    </source>
</reference>
<accession>A0A0M0LS75</accession>